<name>T0TK36_LACLC</name>
<organism evidence="3 4">
    <name type="scientific">Lactococcus cremoris subsp. cremoris TIFN6</name>
    <dbReference type="NCBI Taxonomy" id="1234876"/>
    <lineage>
        <taxon>Bacteria</taxon>
        <taxon>Bacillati</taxon>
        <taxon>Bacillota</taxon>
        <taxon>Bacilli</taxon>
        <taxon>Lactobacillales</taxon>
        <taxon>Streptococcaceae</taxon>
        <taxon>Lactococcus</taxon>
        <taxon>Lactococcus cremoris subsp. cremoris</taxon>
    </lineage>
</organism>
<dbReference type="PANTHER" id="PTHR43316:SF3">
    <property type="entry name" value="HALOACID DEHALOGENASE, TYPE II (AFU_ORTHOLOGUE AFUA_2G07750)-RELATED"/>
    <property type="match status" value="1"/>
</dbReference>
<dbReference type="EMBL" id="ATBB01000370">
    <property type="protein sequence ID" value="EQC55998.1"/>
    <property type="molecule type" value="Genomic_DNA"/>
</dbReference>
<comment type="caution">
    <text evidence="3">The sequence shown here is derived from an EMBL/GenBank/DDBJ whole genome shotgun (WGS) entry which is preliminary data.</text>
</comment>
<dbReference type="NCBIfam" id="TIGR01493">
    <property type="entry name" value="HAD-SF-IA-v2"/>
    <property type="match status" value="1"/>
</dbReference>
<evidence type="ECO:0000256" key="2">
    <source>
        <dbReference type="ARBA" id="ARBA00022801"/>
    </source>
</evidence>
<dbReference type="Pfam" id="PF00702">
    <property type="entry name" value="Hydrolase"/>
    <property type="match status" value="1"/>
</dbReference>
<dbReference type="PATRIC" id="fig|1234876.3.peg.1652"/>
<reference evidence="3 4" key="1">
    <citation type="journal article" date="2013" name="ISME J.">
        <title>Multifactorial diversity sustains microbial community stability.</title>
        <authorList>
            <person name="Erkus O."/>
            <person name="de Jager V.C."/>
            <person name="Spus M."/>
            <person name="van Alen-Boerrigter I.J."/>
            <person name="van Rijswijck I.M."/>
            <person name="Hazelwood L."/>
            <person name="Janssen P.W."/>
            <person name="van Hijum S.A."/>
            <person name="Kleerebezem M."/>
            <person name="Smid E.J."/>
        </authorList>
    </citation>
    <scope>NUCLEOTIDE SEQUENCE [LARGE SCALE GENOMIC DNA]</scope>
    <source>
        <strain evidence="3 4">TIFN6</strain>
    </source>
</reference>
<dbReference type="InterPro" id="IPR006328">
    <property type="entry name" value="2-HAD"/>
</dbReference>
<evidence type="ECO:0000256" key="1">
    <source>
        <dbReference type="ARBA" id="ARBA00008106"/>
    </source>
</evidence>
<dbReference type="SFLD" id="SFLDG01129">
    <property type="entry name" value="C1.5:_HAD__Beta-PGM__Phosphata"/>
    <property type="match status" value="1"/>
</dbReference>
<comment type="similarity">
    <text evidence="1">Belongs to the HAD-like hydrolase superfamily. S-2-haloalkanoic acid dehalogenase family.</text>
</comment>
<dbReference type="InterPro" id="IPR023198">
    <property type="entry name" value="PGP-like_dom2"/>
</dbReference>
<dbReference type="Gene3D" id="1.10.150.240">
    <property type="entry name" value="Putative phosphatase, domain 2"/>
    <property type="match status" value="1"/>
</dbReference>
<protein>
    <submittedName>
        <fullName evidence="3">Haloacid dehalogenase</fullName>
    </submittedName>
</protein>
<dbReference type="SFLD" id="SFLDS00003">
    <property type="entry name" value="Haloacid_Dehalogenase"/>
    <property type="match status" value="1"/>
</dbReference>
<dbReference type="PANTHER" id="PTHR43316">
    <property type="entry name" value="HYDROLASE, HALOACID DELAHOGENASE-RELATED"/>
    <property type="match status" value="1"/>
</dbReference>
<dbReference type="InterPro" id="IPR036412">
    <property type="entry name" value="HAD-like_sf"/>
</dbReference>
<sequence length="243" mass="28152">MTGKYPILVFDINETLLSFESLESFFAKYFDDKKVLRQWFSEQILYSQALTLSRNYYDFGELATSVLQMVAELHNHSLNDRVLLEFKQLLGQLLPYPEVEKGLEMLKQSGFRMIALTNSPTLSSKVSLERSGLRKYFENVISVEEVQQYKPAPATYRRVRELIGFEEKYCMIACHIWDLLGAQSENFDTAFIKRQGNATLPNLFQDNFVADDLQELSKLLIKNIKQSSLNFLAASQDQNFLLR</sequence>
<dbReference type="Proteomes" id="UP000015854">
    <property type="component" value="Unassembled WGS sequence"/>
</dbReference>
<evidence type="ECO:0000313" key="3">
    <source>
        <dbReference type="EMBL" id="EQC55998.1"/>
    </source>
</evidence>
<dbReference type="Gene3D" id="3.40.50.1000">
    <property type="entry name" value="HAD superfamily/HAD-like"/>
    <property type="match status" value="1"/>
</dbReference>
<accession>T0TK36</accession>
<evidence type="ECO:0000313" key="4">
    <source>
        <dbReference type="Proteomes" id="UP000015854"/>
    </source>
</evidence>
<dbReference type="AlphaFoldDB" id="T0TK36"/>
<dbReference type="NCBIfam" id="TIGR01428">
    <property type="entry name" value="HAD_type_II"/>
    <property type="match status" value="1"/>
</dbReference>
<keyword evidence="2" id="KW-0378">Hydrolase</keyword>
<gene>
    <name evidence="3" type="ORF">LLT6_05045</name>
</gene>
<dbReference type="SUPFAM" id="SSF56784">
    <property type="entry name" value="HAD-like"/>
    <property type="match status" value="1"/>
</dbReference>
<dbReference type="InterPro" id="IPR006439">
    <property type="entry name" value="HAD-SF_hydro_IA"/>
</dbReference>
<dbReference type="CDD" id="cd02588">
    <property type="entry name" value="HAD_L2-DEX"/>
    <property type="match status" value="1"/>
</dbReference>
<dbReference type="GO" id="GO:0019120">
    <property type="term" value="F:hydrolase activity, acting on acid halide bonds, in C-halide compounds"/>
    <property type="evidence" value="ECO:0007669"/>
    <property type="project" value="InterPro"/>
</dbReference>
<proteinExistence type="inferred from homology"/>
<dbReference type="InterPro" id="IPR023214">
    <property type="entry name" value="HAD_sf"/>
</dbReference>
<dbReference type="InterPro" id="IPR051540">
    <property type="entry name" value="S-2-haloacid_dehalogenase"/>
</dbReference>